<dbReference type="GO" id="GO:0055085">
    <property type="term" value="P:transmembrane transport"/>
    <property type="evidence" value="ECO:0007669"/>
    <property type="project" value="InterPro"/>
</dbReference>
<evidence type="ECO:0000313" key="9">
    <source>
        <dbReference type="EMBL" id="ANE45725.1"/>
    </source>
</evidence>
<evidence type="ECO:0000256" key="3">
    <source>
        <dbReference type="ARBA" id="ARBA00022475"/>
    </source>
</evidence>
<dbReference type="OrthoDB" id="152280at2"/>
<comment type="similarity">
    <text evidence="7">Belongs to the binding-protein-dependent transport system permease family.</text>
</comment>
<feature type="transmembrane region" description="Helical" evidence="7">
    <location>
        <begin position="105"/>
        <end position="125"/>
    </location>
</feature>
<evidence type="ECO:0000259" key="8">
    <source>
        <dbReference type="PROSITE" id="PS50928"/>
    </source>
</evidence>
<dbReference type="PANTHER" id="PTHR43227">
    <property type="entry name" value="BLL4140 PROTEIN"/>
    <property type="match status" value="1"/>
</dbReference>
<dbReference type="Proteomes" id="UP000076927">
    <property type="component" value="Chromosome"/>
</dbReference>
<keyword evidence="5 7" id="KW-1133">Transmembrane helix</keyword>
<organism evidence="9 10">
    <name type="scientific">Paenibacillus swuensis</name>
    <dbReference type="NCBI Taxonomy" id="1178515"/>
    <lineage>
        <taxon>Bacteria</taxon>
        <taxon>Bacillati</taxon>
        <taxon>Bacillota</taxon>
        <taxon>Bacilli</taxon>
        <taxon>Bacillales</taxon>
        <taxon>Paenibacillaceae</taxon>
        <taxon>Paenibacillus</taxon>
    </lineage>
</organism>
<dbReference type="InterPro" id="IPR035277">
    <property type="entry name" value="MalF_N"/>
</dbReference>
<sequence>MTKMLSNKLIITLFIMPGLLFFACFILIPLIYSAFYSFTNYDLLQPYTFIGLDNYKELIRDGDFYHSLWNALLMMLALIFIQHPIAIAAGMFAQYLGRGEKAIRAVYFLPTIIGVVVGSMVWSSIFSTQFGLLNHLLDIVGLESWQHDWLGDPKTAIWCIILVSMWCGFGYAFLLYYTGLKGIPADLHEAAKLDGASNFQIHTLIDLPMLKPIIKVNVILAVIASLKMFDITKLMTNGGPFKSTHMPLTYMYEEAFSLNRYGYGNAVSITFVVICLLVTFAMNKMMKSEEGEA</sequence>
<dbReference type="PATRIC" id="fig|1178515.4.peg.965"/>
<comment type="subcellular location">
    <subcellularLocation>
        <location evidence="1 7">Cell membrane</location>
        <topology evidence="1 7">Multi-pass membrane protein</topology>
    </subcellularLocation>
</comment>
<evidence type="ECO:0000256" key="2">
    <source>
        <dbReference type="ARBA" id="ARBA00022448"/>
    </source>
</evidence>
<dbReference type="Pfam" id="PF00528">
    <property type="entry name" value="BPD_transp_1"/>
    <property type="match status" value="1"/>
</dbReference>
<evidence type="ECO:0000256" key="6">
    <source>
        <dbReference type="ARBA" id="ARBA00023136"/>
    </source>
</evidence>
<dbReference type="RefSeq" id="WP_068604733.1">
    <property type="nucleotide sequence ID" value="NZ_CP011388.1"/>
</dbReference>
<dbReference type="PROSITE" id="PS50928">
    <property type="entry name" value="ABC_TM1"/>
    <property type="match status" value="1"/>
</dbReference>
<dbReference type="InterPro" id="IPR050809">
    <property type="entry name" value="UgpAE/MalFG_permease"/>
</dbReference>
<accession>A0A172TF83</accession>
<dbReference type="GO" id="GO:0005886">
    <property type="term" value="C:plasma membrane"/>
    <property type="evidence" value="ECO:0007669"/>
    <property type="project" value="UniProtKB-SubCell"/>
</dbReference>
<name>A0A172TF83_9BACL</name>
<proteinExistence type="inferred from homology"/>
<dbReference type="PROSITE" id="PS51257">
    <property type="entry name" value="PROKAR_LIPOPROTEIN"/>
    <property type="match status" value="1"/>
</dbReference>
<evidence type="ECO:0000256" key="5">
    <source>
        <dbReference type="ARBA" id="ARBA00022989"/>
    </source>
</evidence>
<dbReference type="CDD" id="cd06261">
    <property type="entry name" value="TM_PBP2"/>
    <property type="match status" value="1"/>
</dbReference>
<keyword evidence="6 7" id="KW-0472">Membrane</keyword>
<reference evidence="9 10" key="1">
    <citation type="submission" date="2015-01" db="EMBL/GenBank/DDBJ databases">
        <title>Paenibacillus swuensis/DY6/whole genome sequencing.</title>
        <authorList>
            <person name="Kim M.K."/>
            <person name="Srinivasan S."/>
            <person name="Lee J.-J."/>
        </authorList>
    </citation>
    <scope>NUCLEOTIDE SEQUENCE [LARGE SCALE GENOMIC DNA]</scope>
    <source>
        <strain evidence="9 10">DY6</strain>
    </source>
</reference>
<evidence type="ECO:0000256" key="4">
    <source>
        <dbReference type="ARBA" id="ARBA00022692"/>
    </source>
</evidence>
<feature type="transmembrane region" description="Helical" evidence="7">
    <location>
        <begin position="155"/>
        <end position="177"/>
    </location>
</feature>
<keyword evidence="4 7" id="KW-0812">Transmembrane</keyword>
<evidence type="ECO:0000256" key="7">
    <source>
        <dbReference type="RuleBase" id="RU363032"/>
    </source>
</evidence>
<dbReference type="SUPFAM" id="SSF160964">
    <property type="entry name" value="MalF N-terminal region-like"/>
    <property type="match status" value="1"/>
</dbReference>
<dbReference type="Gene3D" id="1.10.3720.10">
    <property type="entry name" value="MetI-like"/>
    <property type="match status" value="1"/>
</dbReference>
<dbReference type="KEGG" id="pswu:SY83_04765"/>
<feature type="transmembrane region" description="Helical" evidence="7">
    <location>
        <begin position="261"/>
        <end position="282"/>
    </location>
</feature>
<keyword evidence="10" id="KW-1185">Reference proteome</keyword>
<dbReference type="EMBL" id="CP011388">
    <property type="protein sequence ID" value="ANE45725.1"/>
    <property type="molecule type" value="Genomic_DNA"/>
</dbReference>
<dbReference type="InterPro" id="IPR035906">
    <property type="entry name" value="MetI-like_sf"/>
</dbReference>
<feature type="transmembrane region" description="Helical" evidence="7">
    <location>
        <begin position="9"/>
        <end position="35"/>
    </location>
</feature>
<dbReference type="Gene3D" id="1.20.58.370">
    <property type="entry name" value="MalF N-terminal region-like"/>
    <property type="match status" value="1"/>
</dbReference>
<dbReference type="PANTHER" id="PTHR43227:SF11">
    <property type="entry name" value="BLL4140 PROTEIN"/>
    <property type="match status" value="1"/>
</dbReference>
<feature type="domain" description="ABC transmembrane type-1" evidence="8">
    <location>
        <begin position="68"/>
        <end position="282"/>
    </location>
</feature>
<gene>
    <name evidence="9" type="ORF">SY83_04765</name>
</gene>
<protein>
    <submittedName>
        <fullName evidence="9">Sugar ABC transporter permease</fullName>
    </submittedName>
</protein>
<keyword evidence="3" id="KW-1003">Cell membrane</keyword>
<dbReference type="InterPro" id="IPR000515">
    <property type="entry name" value="MetI-like"/>
</dbReference>
<feature type="transmembrane region" description="Helical" evidence="7">
    <location>
        <begin position="68"/>
        <end position="93"/>
    </location>
</feature>
<dbReference type="AlphaFoldDB" id="A0A172TF83"/>
<keyword evidence="2 7" id="KW-0813">Transport</keyword>
<dbReference type="STRING" id="1178515.SY83_04765"/>
<dbReference type="SUPFAM" id="SSF161098">
    <property type="entry name" value="MetI-like"/>
    <property type="match status" value="1"/>
</dbReference>
<evidence type="ECO:0000313" key="10">
    <source>
        <dbReference type="Proteomes" id="UP000076927"/>
    </source>
</evidence>
<evidence type="ECO:0000256" key="1">
    <source>
        <dbReference type="ARBA" id="ARBA00004651"/>
    </source>
</evidence>